<dbReference type="InterPro" id="IPR008278">
    <property type="entry name" value="4-PPantetheinyl_Trfase_dom"/>
</dbReference>
<keyword evidence="3 8" id="KW-0479">Metal-binding</keyword>
<protein>
    <recommendedName>
        <fullName evidence="8">Holo-[acyl-carrier-protein] synthase</fullName>
        <shortName evidence="8">Holo-ACP synthase</shortName>
        <ecNumber evidence="8">2.7.8.7</ecNumber>
    </recommendedName>
    <alternativeName>
        <fullName evidence="8">4'-phosphopantetheinyl transferase AcpS</fullName>
    </alternativeName>
</protein>
<keyword evidence="7 8" id="KW-0275">Fatty acid biosynthesis</keyword>
<evidence type="ECO:0000259" key="9">
    <source>
        <dbReference type="Pfam" id="PF01648"/>
    </source>
</evidence>
<keyword evidence="5 8" id="KW-0460">Magnesium</keyword>
<dbReference type="AlphaFoldDB" id="A0A7W1XUB5"/>
<dbReference type="SUPFAM" id="SSF56214">
    <property type="entry name" value="4'-phosphopantetheinyl transferase"/>
    <property type="match status" value="1"/>
</dbReference>
<dbReference type="HAMAP" id="MF_00101">
    <property type="entry name" value="AcpS"/>
    <property type="match status" value="1"/>
</dbReference>
<feature type="domain" description="4'-phosphopantetheinyl transferase" evidence="9">
    <location>
        <begin position="4"/>
        <end position="117"/>
    </location>
</feature>
<comment type="catalytic activity">
    <reaction evidence="8">
        <text>apo-[ACP] + CoA = holo-[ACP] + adenosine 3',5'-bisphosphate + H(+)</text>
        <dbReference type="Rhea" id="RHEA:12068"/>
        <dbReference type="Rhea" id="RHEA-COMP:9685"/>
        <dbReference type="Rhea" id="RHEA-COMP:9690"/>
        <dbReference type="ChEBI" id="CHEBI:15378"/>
        <dbReference type="ChEBI" id="CHEBI:29999"/>
        <dbReference type="ChEBI" id="CHEBI:57287"/>
        <dbReference type="ChEBI" id="CHEBI:58343"/>
        <dbReference type="ChEBI" id="CHEBI:64479"/>
        <dbReference type="EC" id="2.7.8.7"/>
    </reaction>
</comment>
<dbReference type="EC" id="2.7.8.7" evidence="8"/>
<evidence type="ECO:0000256" key="4">
    <source>
        <dbReference type="ARBA" id="ARBA00022832"/>
    </source>
</evidence>
<keyword evidence="8" id="KW-0963">Cytoplasm</keyword>
<dbReference type="RefSeq" id="WP_181741800.1">
    <property type="nucleotide sequence ID" value="NZ_JACEOL010000048.1"/>
</dbReference>
<dbReference type="Proteomes" id="UP000538292">
    <property type="component" value="Unassembled WGS sequence"/>
</dbReference>
<comment type="cofactor">
    <cofactor evidence="8">
        <name>Mg(2+)</name>
        <dbReference type="ChEBI" id="CHEBI:18420"/>
    </cofactor>
</comment>
<dbReference type="Gene3D" id="3.90.470.20">
    <property type="entry name" value="4'-phosphopantetheinyl transferase domain"/>
    <property type="match status" value="1"/>
</dbReference>
<organism evidence="10 11">
    <name type="scientific">Thermoactinomyces mirandus</name>
    <dbReference type="NCBI Taxonomy" id="2756294"/>
    <lineage>
        <taxon>Bacteria</taxon>
        <taxon>Bacillati</taxon>
        <taxon>Bacillota</taxon>
        <taxon>Bacilli</taxon>
        <taxon>Bacillales</taxon>
        <taxon>Thermoactinomycetaceae</taxon>
        <taxon>Thermoactinomyces</taxon>
    </lineage>
</organism>
<dbReference type="EMBL" id="JACEOL010000048">
    <property type="protein sequence ID" value="MBA4603346.1"/>
    <property type="molecule type" value="Genomic_DNA"/>
</dbReference>
<keyword evidence="11" id="KW-1185">Reference proteome</keyword>
<comment type="subcellular location">
    <subcellularLocation>
        <location evidence="8">Cytoplasm</location>
    </subcellularLocation>
</comment>
<keyword evidence="4 8" id="KW-0276">Fatty acid metabolism</keyword>
<keyword evidence="2 8" id="KW-0808">Transferase</keyword>
<evidence type="ECO:0000256" key="7">
    <source>
        <dbReference type="ARBA" id="ARBA00023160"/>
    </source>
</evidence>
<accession>A0A7W1XUB5</accession>
<evidence type="ECO:0000256" key="2">
    <source>
        <dbReference type="ARBA" id="ARBA00022679"/>
    </source>
</evidence>
<comment type="caution">
    <text evidence="10">The sequence shown here is derived from an EMBL/GenBank/DDBJ whole genome shotgun (WGS) entry which is preliminary data.</text>
</comment>
<feature type="binding site" evidence="8">
    <location>
        <position position="8"/>
    </location>
    <ligand>
        <name>Mg(2+)</name>
        <dbReference type="ChEBI" id="CHEBI:18420"/>
    </ligand>
</feature>
<gene>
    <name evidence="8" type="primary">acpS</name>
    <name evidence="10" type="ORF">H2C83_13650</name>
</gene>
<evidence type="ECO:0000313" key="11">
    <source>
        <dbReference type="Proteomes" id="UP000538292"/>
    </source>
</evidence>
<name>A0A7W1XUB5_9BACL</name>
<dbReference type="GO" id="GO:0005737">
    <property type="term" value="C:cytoplasm"/>
    <property type="evidence" value="ECO:0007669"/>
    <property type="project" value="UniProtKB-SubCell"/>
</dbReference>
<sequence>MVTGIGTDMLELSRVEKVVSRLAKRILTGEEISCLPRHPRRRLEFVAGRFAAKEAVSKALGTGIGQQCSFQDIEILNDQQGKPVVTLSPRLIQSRFSGSRIHVHLSISHSEHYVLAMAIIENDR</sequence>
<dbReference type="NCBIfam" id="TIGR00516">
    <property type="entry name" value="acpS"/>
    <property type="match status" value="1"/>
</dbReference>
<dbReference type="InterPro" id="IPR002582">
    <property type="entry name" value="ACPS"/>
</dbReference>
<evidence type="ECO:0000256" key="3">
    <source>
        <dbReference type="ARBA" id="ARBA00022723"/>
    </source>
</evidence>
<keyword evidence="1 8" id="KW-0444">Lipid biosynthesis</keyword>
<dbReference type="GO" id="GO:0006633">
    <property type="term" value="P:fatty acid biosynthetic process"/>
    <property type="evidence" value="ECO:0007669"/>
    <property type="project" value="UniProtKB-UniRule"/>
</dbReference>
<evidence type="ECO:0000256" key="8">
    <source>
        <dbReference type="HAMAP-Rule" id="MF_00101"/>
    </source>
</evidence>
<reference evidence="10 11" key="1">
    <citation type="submission" date="2020-07" db="EMBL/GenBank/DDBJ databases">
        <title>Thermoactinomyces phylogeny.</title>
        <authorList>
            <person name="Dunlap C."/>
        </authorList>
    </citation>
    <scope>NUCLEOTIDE SEQUENCE [LARGE SCALE GENOMIC DNA]</scope>
    <source>
        <strain evidence="10 11">AMNI-1</strain>
    </source>
</reference>
<proteinExistence type="inferred from homology"/>
<dbReference type="GO" id="GO:0008897">
    <property type="term" value="F:holo-[acyl-carrier-protein] synthase activity"/>
    <property type="evidence" value="ECO:0007669"/>
    <property type="project" value="UniProtKB-UniRule"/>
</dbReference>
<dbReference type="InterPro" id="IPR037143">
    <property type="entry name" value="4-PPantetheinyl_Trfase_dom_sf"/>
</dbReference>
<evidence type="ECO:0000256" key="6">
    <source>
        <dbReference type="ARBA" id="ARBA00023098"/>
    </source>
</evidence>
<dbReference type="NCBIfam" id="TIGR00556">
    <property type="entry name" value="pantethn_trn"/>
    <property type="match status" value="1"/>
</dbReference>
<dbReference type="Pfam" id="PF01648">
    <property type="entry name" value="ACPS"/>
    <property type="match status" value="1"/>
</dbReference>
<evidence type="ECO:0000256" key="5">
    <source>
        <dbReference type="ARBA" id="ARBA00022842"/>
    </source>
</evidence>
<dbReference type="GO" id="GO:0000287">
    <property type="term" value="F:magnesium ion binding"/>
    <property type="evidence" value="ECO:0007669"/>
    <property type="project" value="UniProtKB-UniRule"/>
</dbReference>
<comment type="function">
    <text evidence="8">Transfers the 4'-phosphopantetheine moiety from coenzyme A to a Ser of acyl-carrier-protein.</text>
</comment>
<feature type="binding site" evidence="8">
    <location>
        <position position="54"/>
    </location>
    <ligand>
        <name>Mg(2+)</name>
        <dbReference type="ChEBI" id="CHEBI:18420"/>
    </ligand>
</feature>
<dbReference type="InterPro" id="IPR004568">
    <property type="entry name" value="Ppantetheine-prot_Trfase_dom"/>
</dbReference>
<comment type="similarity">
    <text evidence="8">Belongs to the P-Pant transferase superfamily. AcpS family.</text>
</comment>
<evidence type="ECO:0000256" key="1">
    <source>
        <dbReference type="ARBA" id="ARBA00022516"/>
    </source>
</evidence>
<evidence type="ECO:0000313" key="10">
    <source>
        <dbReference type="EMBL" id="MBA4603346.1"/>
    </source>
</evidence>
<keyword evidence="6 8" id="KW-0443">Lipid metabolism</keyword>